<evidence type="ECO:0000259" key="2">
    <source>
        <dbReference type="SMART" id="SM01054"/>
    </source>
</evidence>
<feature type="compositionally biased region" description="Basic and acidic residues" evidence="1">
    <location>
        <begin position="9"/>
        <end position="18"/>
    </location>
</feature>
<feature type="region of interest" description="Disordered" evidence="1">
    <location>
        <begin position="1"/>
        <end position="30"/>
    </location>
</feature>
<dbReference type="Proteomes" id="UP000222542">
    <property type="component" value="Unassembled WGS sequence"/>
</dbReference>
<proteinExistence type="predicted"/>
<organism evidence="3 4">
    <name type="scientific">Capsicum annuum</name>
    <name type="common">Capsicum pepper</name>
    <dbReference type="NCBI Taxonomy" id="4072"/>
    <lineage>
        <taxon>Eukaryota</taxon>
        <taxon>Viridiplantae</taxon>
        <taxon>Streptophyta</taxon>
        <taxon>Embryophyta</taxon>
        <taxon>Tracheophyta</taxon>
        <taxon>Spermatophyta</taxon>
        <taxon>Magnoliopsida</taxon>
        <taxon>eudicotyledons</taxon>
        <taxon>Gunneridae</taxon>
        <taxon>Pentapetalae</taxon>
        <taxon>asterids</taxon>
        <taxon>lamiids</taxon>
        <taxon>Solanales</taxon>
        <taxon>Solanaceae</taxon>
        <taxon>Solanoideae</taxon>
        <taxon>Capsiceae</taxon>
        <taxon>Capsicum</taxon>
    </lineage>
</organism>
<accession>A0A2G2ZG17</accession>
<reference evidence="3 4" key="1">
    <citation type="journal article" date="2014" name="Nat. Genet.">
        <title>Genome sequence of the hot pepper provides insights into the evolution of pungency in Capsicum species.</title>
        <authorList>
            <person name="Kim S."/>
            <person name="Park M."/>
            <person name="Yeom S.I."/>
            <person name="Kim Y.M."/>
            <person name="Lee J.M."/>
            <person name="Lee H.A."/>
            <person name="Seo E."/>
            <person name="Choi J."/>
            <person name="Cheong K."/>
            <person name="Kim K.T."/>
            <person name="Jung K."/>
            <person name="Lee G.W."/>
            <person name="Oh S.K."/>
            <person name="Bae C."/>
            <person name="Kim S.B."/>
            <person name="Lee H.Y."/>
            <person name="Kim S.Y."/>
            <person name="Kim M.S."/>
            <person name="Kang B.C."/>
            <person name="Jo Y.D."/>
            <person name="Yang H.B."/>
            <person name="Jeong H.J."/>
            <person name="Kang W.H."/>
            <person name="Kwon J.K."/>
            <person name="Shin C."/>
            <person name="Lim J.Y."/>
            <person name="Park J.H."/>
            <person name="Huh J.H."/>
            <person name="Kim J.S."/>
            <person name="Kim B.D."/>
            <person name="Cohen O."/>
            <person name="Paran I."/>
            <person name="Suh M.C."/>
            <person name="Lee S.B."/>
            <person name="Kim Y.K."/>
            <person name="Shin Y."/>
            <person name="Noh S.J."/>
            <person name="Park J."/>
            <person name="Seo Y.S."/>
            <person name="Kwon S.Y."/>
            <person name="Kim H.A."/>
            <person name="Park J.M."/>
            <person name="Kim H.J."/>
            <person name="Choi S.B."/>
            <person name="Bosland P.W."/>
            <person name="Reeves G."/>
            <person name="Jo S.H."/>
            <person name="Lee B.W."/>
            <person name="Cho H.T."/>
            <person name="Choi H.S."/>
            <person name="Lee M.S."/>
            <person name="Yu Y."/>
            <person name="Do Choi Y."/>
            <person name="Park B.S."/>
            <person name="van Deynze A."/>
            <person name="Ashrafi H."/>
            <person name="Hill T."/>
            <person name="Kim W.T."/>
            <person name="Pai H.S."/>
            <person name="Ahn H.K."/>
            <person name="Yeam I."/>
            <person name="Giovannoni J.J."/>
            <person name="Rose J.K."/>
            <person name="Sorensen I."/>
            <person name="Lee S.J."/>
            <person name="Kim R.W."/>
            <person name="Choi I.Y."/>
            <person name="Choi B.S."/>
            <person name="Lim J.S."/>
            <person name="Lee Y.H."/>
            <person name="Choi D."/>
        </authorList>
    </citation>
    <scope>NUCLEOTIDE SEQUENCE [LARGE SCALE GENOMIC DNA]</scope>
    <source>
        <strain evidence="4">cv. CM334</strain>
    </source>
</reference>
<dbReference type="InterPro" id="IPR012417">
    <property type="entry name" value="CaM-bd_dom_pln"/>
</dbReference>
<dbReference type="SMART" id="SM01054">
    <property type="entry name" value="CaM_binding"/>
    <property type="match status" value="1"/>
</dbReference>
<dbReference type="EMBL" id="AYRZ02000005">
    <property type="protein sequence ID" value="PHT80930.1"/>
    <property type="molecule type" value="Genomic_DNA"/>
</dbReference>
<protein>
    <recommendedName>
        <fullName evidence="2">Calmodulin-binding domain-containing protein</fullName>
    </recommendedName>
</protein>
<dbReference type="Pfam" id="PF07839">
    <property type="entry name" value="CaM_binding"/>
    <property type="match status" value="1"/>
</dbReference>
<evidence type="ECO:0000313" key="3">
    <source>
        <dbReference type="EMBL" id="PHT80930.1"/>
    </source>
</evidence>
<evidence type="ECO:0000256" key="1">
    <source>
        <dbReference type="SAM" id="MobiDB-lite"/>
    </source>
</evidence>
<name>A0A2G2ZG17_CAPAN</name>
<dbReference type="Gramene" id="PHT80930">
    <property type="protein sequence ID" value="PHT80930"/>
    <property type="gene ID" value="T459_13945"/>
</dbReference>
<gene>
    <name evidence="3" type="ORF">T459_13945</name>
</gene>
<sequence length="431" mass="48465">MRRTLSNEVRVEGKARIEDQEDISNDSRKEIPSSISSLTDIVDVVEDVEFENNDGVISEISNTTQSLIEDGEKNSLTEMSIQSSSSTNDTAMQENIAKKETEKECAKTPKLGRGFSLLLSMSDPKEENGSSKETSREDHNPRQHGRSFCRDDAVKLIREAVNEILTMPIQDDSSDTQSVTSEIISDQELSEAEGEVNNSSNSTEFLTNLDITEDGKMLYQDIKDPKEERELPLTTNKPKTQRSKNWSKLKKLILPRISIKALERARKFNPRAPQLLPATPNQEPEKVDLRHQMADERKKAEKWMLDYAMQNLVATLTPARKKKSGNACGSIRSSSSAPRSMNSTKYISTPTRRHQNGIRYMSLFYSKDCNPDLIGHADVGYSSNPHKSRSQTCNVFTCGDTAISWRYTKQSIIATSSNHAEIIVIHEASRE</sequence>
<dbReference type="PANTHER" id="PTHR33923">
    <property type="entry name" value="CALMODULIN-BINDING PROTEIN-RELATED"/>
    <property type="match status" value="1"/>
</dbReference>
<dbReference type="STRING" id="4072.A0A2G2ZG17"/>
<feature type="region of interest" description="Disordered" evidence="1">
    <location>
        <begin position="171"/>
        <end position="201"/>
    </location>
</feature>
<feature type="compositionally biased region" description="Low complexity" evidence="1">
    <location>
        <begin position="325"/>
        <end position="343"/>
    </location>
</feature>
<dbReference type="InterPro" id="IPR044681">
    <property type="entry name" value="PICBP-like"/>
</dbReference>
<keyword evidence="4" id="KW-1185">Reference proteome</keyword>
<dbReference type="PANTHER" id="PTHR33923:SF3">
    <property type="entry name" value="CALMODULIN BINDING PROTEIN PICBP"/>
    <property type="match status" value="1"/>
</dbReference>
<feature type="region of interest" description="Disordered" evidence="1">
    <location>
        <begin position="116"/>
        <end position="148"/>
    </location>
</feature>
<comment type="caution">
    <text evidence="3">The sequence shown here is derived from an EMBL/GenBank/DDBJ whole genome shotgun (WGS) entry which is preliminary data.</text>
</comment>
<reference evidence="3 4" key="2">
    <citation type="journal article" date="2017" name="Genome Biol.">
        <title>New reference genome sequences of hot pepper reveal the massive evolution of plant disease-resistance genes by retroduplication.</title>
        <authorList>
            <person name="Kim S."/>
            <person name="Park J."/>
            <person name="Yeom S.I."/>
            <person name="Kim Y.M."/>
            <person name="Seo E."/>
            <person name="Kim K.T."/>
            <person name="Kim M.S."/>
            <person name="Lee J.M."/>
            <person name="Cheong K."/>
            <person name="Shin H.S."/>
            <person name="Kim S.B."/>
            <person name="Han K."/>
            <person name="Lee J."/>
            <person name="Park M."/>
            <person name="Lee H.A."/>
            <person name="Lee H.Y."/>
            <person name="Lee Y."/>
            <person name="Oh S."/>
            <person name="Lee J.H."/>
            <person name="Choi E."/>
            <person name="Choi E."/>
            <person name="Lee S.E."/>
            <person name="Jeon J."/>
            <person name="Kim H."/>
            <person name="Choi G."/>
            <person name="Song H."/>
            <person name="Lee J."/>
            <person name="Lee S.C."/>
            <person name="Kwon J.K."/>
            <person name="Lee H.Y."/>
            <person name="Koo N."/>
            <person name="Hong Y."/>
            <person name="Kim R.W."/>
            <person name="Kang W.H."/>
            <person name="Huh J.H."/>
            <person name="Kang B.C."/>
            <person name="Yang T.J."/>
            <person name="Lee Y.H."/>
            <person name="Bennetzen J.L."/>
            <person name="Choi D."/>
        </authorList>
    </citation>
    <scope>NUCLEOTIDE SEQUENCE [LARGE SCALE GENOMIC DNA]</scope>
    <source>
        <strain evidence="4">cv. CM334</strain>
    </source>
</reference>
<dbReference type="GO" id="GO:0005516">
    <property type="term" value="F:calmodulin binding"/>
    <property type="evidence" value="ECO:0007669"/>
    <property type="project" value="InterPro"/>
</dbReference>
<evidence type="ECO:0000313" key="4">
    <source>
        <dbReference type="Proteomes" id="UP000222542"/>
    </source>
</evidence>
<dbReference type="AlphaFoldDB" id="A0A2G2ZG17"/>
<feature type="domain" description="Calmodulin-binding" evidence="2">
    <location>
        <begin position="222"/>
        <end position="333"/>
    </location>
</feature>
<feature type="compositionally biased region" description="Basic and acidic residues" evidence="1">
    <location>
        <begin position="123"/>
        <end position="141"/>
    </location>
</feature>
<feature type="region of interest" description="Disordered" evidence="1">
    <location>
        <begin position="323"/>
        <end position="349"/>
    </location>
</feature>